<dbReference type="FunFam" id="1.10.1200.10:FF:000005">
    <property type="entry name" value="Nonribosomal peptide synthetase 1"/>
    <property type="match status" value="3"/>
</dbReference>
<dbReference type="GO" id="GO:0016874">
    <property type="term" value="F:ligase activity"/>
    <property type="evidence" value="ECO:0007669"/>
    <property type="project" value="UniProtKB-KW"/>
</dbReference>
<dbReference type="Gene3D" id="3.30.559.30">
    <property type="entry name" value="Nonribosomal peptide synthetase, condensation domain"/>
    <property type="match status" value="6"/>
</dbReference>
<dbReference type="PANTHER" id="PTHR45527">
    <property type="entry name" value="NONRIBOSOMAL PEPTIDE SYNTHETASE"/>
    <property type="match status" value="1"/>
</dbReference>
<dbReference type="RefSeq" id="WP_120553266.1">
    <property type="nucleotide sequence ID" value="NZ_RAWK01000001.1"/>
</dbReference>
<dbReference type="NCBIfam" id="NF003417">
    <property type="entry name" value="PRK04813.1"/>
    <property type="match status" value="6"/>
</dbReference>
<dbReference type="OrthoDB" id="9803968at2"/>
<dbReference type="SUPFAM" id="SSF53474">
    <property type="entry name" value="alpha/beta-Hydrolases"/>
    <property type="match status" value="1"/>
</dbReference>
<dbReference type="InterPro" id="IPR001242">
    <property type="entry name" value="Condensation_dom"/>
</dbReference>
<dbReference type="Pfam" id="PF00975">
    <property type="entry name" value="Thioesterase"/>
    <property type="match status" value="1"/>
</dbReference>
<sequence>MAPSDSKRARLAELLRGKVRPSPRTPASSGQERMWFQERLAPGGTTLHMAVAVRLSGVLDEAALRRAFDEVVRRHDSLRTTFIEQDGRPFLRVAPELELSVPGVDLSGHSEQEAWRLLHEASRIPFHLEQGPLLRAVLYRLSKTEHLLLLTVHHIVSDGWSMGVLVREMAELYRAFASGEPSPLPPLPLQYADYAAWQRQALQGEALEAQLHYWRQRLDPLAVLELPTDRPRPAELDSRGARTSLLLPLAVTQQLKQVALHEGRTLFSVLLAAFNVLLQRYSGQEDLTVGTPVAGRSRSELEGLIGLFVNTLALRTDLSGDPSFRQLLGRVHDAALGAFAHQDVPFEKLVEVLQPSRRMNGSPLFQVMFVLQNAPMSAVSLPGLHMDSQPVDGGAARFDLTLIAAEDPHGLRLTAEYRTALFDEATVARMLGHLRSLIQAVALDAGQRVSALPMMNEAEQRRLLIDWNATAADFPRDATLHGLIEAQVERTPEAVALAFEGRTLTYRELDARANQLAHALIALGVGPEVRVGLLLERSLELVVALLATLKAGGAYVPFDPAYPAQRLAWMLEDARPAILLAQEHLLSRLPAHEARVLCLDTQWEDVALNPRHTPLPRATADGLAYVIFTSGSTGRPKGAMNAHGPVVNRLLWMQSAYGLGPSDVVLQKTPFSFDVSVWEFFWPLMTGARLVLAKPGGHQDPAYLARLISEAAVTTLHFVPSMLQVFLEEPGLESCTSLRRVVCSGEALPLELAERCLRRLPWAGLHNLYGPTEAAVDVTFHQCLPGESRRSVPIGRPVANTQLRILDAHLQPVPVGVPGELFIGGVQVGRGYLGRPELTAERFIPDGFSTTPGTRLYRTGDVARWLPDGAIEYVGRADFQVKVRGLRIELGEIEAALEQHPGVRQAVVVAREDVAGDKRLVAYVARRSDAGVDTSALRSRLHEKLPEYMVPSAFVLLEALPLTPSGKVDRKALPAPEATASASEYIAPRTATEAKLAGLWADVLRVPRVGARDHFFELGGHSLLATQLVSRVRAAFGVELALRTVFEAPTLEALARRLDASGEQVLASRVPALVPVPRTGALPLSFAQQRLWLIEQIDPGSPVYNMPIALRLSGALDLDALRRGLEALVHRHEALRTTFREDPSGPVQIISAPSVFPWEVIDLRGQHQDEARRRAEAEAVRPFALTTGPLLRASLLILEEREHLLLLTVHHIVSDGWSLGVMVREMAELYRAFTSGEPSPLEPLPFQYVDHAAWQRQALQGEALEAQLQYWRQHLDPHAVLELPTDRPRPAQLDSRGARASLLLPLAVTQRLKQVALHEGRTLFSVLLAAFNVLLQRYSGQEDITVGTPVAGRSRSELEGLIGLFVNTLALRTDLSGDPSFRQLLGRVHDAALGAFAHQDVPFEKLVEVLQPQRSLSHSPLFQVMFALQNTPMSAVSLPGLRMEPLPVDGGTARFDLTLIASEESHGLRLTAEYRTALFDEATVARLLGHLRTLLQGVARDVNSRLSELPLLDAAERRQVLFDWNDTHAEFPCDALLPELFEAQVRRTPEAVALAFEGHTLTYRELDTRANQLAHALITWGVGPEVRVGILLERSLELVVALLATLKTGGAYVPLDPAYPAQRLTWMLEDARPAVLLAQERWLSRVPVHEARVLCLDTQWDDVALQPLHPPSARIPPDAIAYIIFTSGSTGRPKGVMVPHRTVAHLMGATDRMLGTVPGTWLAASSVSFDIHAQELLWTLTLGFEVVLFDAKGSLPDVLRRHAITHLQAAPSFLRSAVLTPEALALLGSLRHLGAGGEALPGPLAHQLLAGLPDVTLLNLYGPTETTVYSSSYRVPSGALPAVVPIGAPIANTRLYVLDARGQPVPAGVSGELFIAGEGVVRGYLQRPELTAERFVPDAFSGVPGARMYRTGDLTRWRQDGTLDFLGRTDFQVKVRGFRIELGEVEAVLSRHPDVKQTVAGAHRDASGEHRLVAWVQPRPGCAVDTGALREHARAHLPEHMVPSLWMPVDAFALTPNGKVDRKALPVPRASAASSGYVAPSTPTEQKLAALWTEVLGVPRVGARDDFFELGGHSLLATQLASRVRRTLRVELSLRTLFEAPTLEALARRIDDTVRQDSSPLPPLVPVPRVGALPLSFAQQRLWLMDQLEPGSPAYNIPSALRIQGALEVQALEQSFRDLIARHESLRTTFEVRDGEPVQVIHPAAGFHLAVVELTHLSERDDEARRLASAEALRPFDLARGPLLRASLLKLAADEHLLLVTMHHIVSDGWSMGVLVRELVSLYESRSSGRTPRVQALPIQYADHAVWQRGWLRDDVLEAQLGYWKQQLSGAPALLELPTDRPRPAVRTQRGASLPIHLPLALSGALTAFCQREGVTPFMALLAAFQVLLSRHSGQDDIVVGSPIAGRTQAETEGLIGFFVNTLVLRARVKPQVAFRQLLAQVRDTTLAAHEHQHLPFEKLVEAVQPTRDLSRSALFQAMFSLQNAPAEALRIPGLSFQAVEVNTGTAKFDLTLSLQDSPRGFTGTLTYATDLFDASTVQRMAGHLGVLLEAIVAAPETALADLPLLTEAERQQLLTDWNGPRVGFPRDTCIHEVFAAQALRTPDALAVICRAQQLTFRELDARANQLAHRLVTLGVGPDVRVVLCVERSVEALVGIIGTLKAGGAYVPIDPSYPREWIAHVLQDTGAPVVLTQQRLRDSLPPHTAHAVCLDSDVADLARESREAPATGVSPEHLAYVIYTSGSTGRPKGVMIQHRSVLNLRLALASTVHAGARTAERVSVNAPLSFDASVKQLIQVLDGHTLCIVPDEARADVGELLKRIARDSLDVLDCSPAHLRLLVEEGLLTRESVPRRVLVGGEAVDPATWSQLAANARLRVFNVYGPTECTVDATACAFDASPTPTLGRPLPNVRVYVLDGTLHPVPVGVSGELFIGGEGVARGYLGRPALTAERFIPDAFSGNPGARLYRTGDVARWRADGTLDYVGRADFQVKVRGFRIELGEIEATLLQHPRVHEAVVLAREDAPGDRRLVAYVTATEGHLLEADTLKAHLKQHLPEYMVPAAFVLLDALPLNTNGKLDRKALPAPEAASSSGYAAPSTPTEELLAGLWADVLRVKHVGREDHFFELGGHSLLATQLVSRLRAAFRVELPLRALFEAPTLAALAVRIDAALQSGQLAAAPPIQRVPRAQALPASYSQQRVWLLEQLAPGSTAFNVPLALRLSGALDVEALRQALEALVHRHEALRTTFRAAAEGPVQLIAPPSPLALQRGDLRSLPEDAREPEARRLSEAEALRPFDLATGPLLRASLLTLDAEEHVLLLTLHHIISDGWSRTVLVREVAELYRAFASGTPAALSPLPLQFADYAAWQHQWLRGDVLEEELAWWRRQLDGAPRALELPTDRPRAHHTQARAGLLPVVLPRELSEAVEALCVREGLTPFMFLLAAFQLLLSRYSGQDDICVGSPVAGRNRAELEGLIGFFLNTLVLRTRLDGDPTVRELLMRVRTTALGAFAHQHVPFEQLQPMRDLRQAPLFQVMFILQNTPPAELSVPGLTFRHLPQASPAAKFDLTLSLSRTEHGFTGVLEYDASLFNASTAERMVRHLRGLVESLVAAPERPVSSLSLLTVDERRQVLGDWNATRADFPDACVHSLFEARARSTPHALAATFEGTRLTYAALDARANQLARELRRRGVGPEVRVALSVERSLDVVIGMLGILKAGGAWVPVDPLLPRERLAFLLEDSGAKLLVTQAALRDRFPKAHRDQALCLDLEREALEQELPEAPETAVTPRHLAYLLYTSGSTGTPKGTAVEHRSVANLVTHEAVAYGIGPGSRVLQFANLSFDLSVEEILTTLCAGATLVLAPLDKLMPGEPLRTLLREEALTVISLTPAALAATPADGLPELRTVISGGEALPREVVASWAPGRRFLNTYGPTEATVVATLTECVADERVPGIGRPLANVRAYVLDGRDEPVPVGVQGELYVGGAGVARGYAGRPALTAERFVPDPFSGEAGARLYRTGDVVRWREDGTLEFVGRADAQVKLRGFRIELGEVEHALRGHPSLKDAVVLAREDVPGDKRLVAYVVGSTGATGLDLESLRAHVQQHLPGYMVPAAFVPLDVLPLTPNGKVDRKALPAPDLSRDASGYIAPRTPTEERLAALFQRLLNSRRVGASDDFFDLGGHSLLATQAISRIREAFGVELPLRALFDAPAVEALSARIDAALEGRGAPASSRRSEGPALSLPMLPLEEVAALPHPVEPRDDSAGTHPLTDAERQQVLFDWNATATDFPRDATLHGLIAAQVERTPEAVAVAFEGTTITYRELDARAHRLACHLRSLGVGPEVRVGVMLERSLELPVGLLAILKAGGAYVPLAPDYPPARLAFMWEDAAPHVLLTQRHLMDRLPVRDARVVCVDSEAALLANVLDSGVDAGNAAYVLYTSGSTGQPKGVVIPHRALVNHMAWLITAFGLGPDDRVLQKTPLSFDASVWECWASLMSGGRLIIAPPEAHRDGALLLDTVVRSQVTVLQLVPSLLRALLDEPGLSRATSLRWLFCGGEALPAELEPRLRARLPLVTLVNLYGPTEATIDATSARCPTSSTGRTVPLGRPIANTRVYLLDDGFHPVPMGVAGELYLAGEGLARGYHARPTLSAERFLPDPFSTTPGARLYRTGDVARYLPDGNLEFLGRSDAQVKVRGLRIELGEIEAALEQQPAVRQGVVVAREDVAGNPRLVAYVVRDGGAGAVDVGALRAGLHAVLPEYMVPAAFVVLDALPLSPSGKVDRKALPAPGASQPRVPTRPPGTGTERELAALWGRVLHVAEVGGEDDFFELGGHSLSATQVLSRVRQHFGVELSLPDFFASATVDAVARRIDALTLDRPAARVPPLRARTGQDPAPLSFAQQRLWFLAKLDPDSTNYNLPVAVSLDGFLDVPALARGLRDLHQRHESLRTTFQERDHQPVQVITAESALPAAWTDVSALPEAEREAALQRLIEHESWRPFDLETGPLWRVLLVRLSGQRHALLFTLHHVISDGWSMGVLVQELTALYTAHAEGRPALLEPLPVQYADFALWQRGWLRDELLEAQLGWWRQQLQDAPQALELPTDRPRPSVRISQGGAHSFQFPPELSDAMHALCRREGVTPSMVVLAAFLLLLSRYSGQDDIVLGSPIAGRTHAELEGLIGFFVNTLVLRTKLDGVPDFRALLARVRDVTLGAYAHQDVPFEKLVEALRPDRAPGRAPLFQVMLAYQNAPMPEVMGPRLRMGALKVENRAAKFDLTLSISDRGQGLRGQLEYSTDLFDASTAARMVDHLRVLLEGALAQPDQPLHALPLLTARERHLLFHPERELSAITPADACLHRLIEAQARITPDSVAAELEGRTLTWAELHQRARGVYRSLVAQGRVELPAPPPLLPMPRKDAVPLSFAQQRLWFMDQLEPGSAAYNISFALRIQGALDVPALDQSFRALIARHESLRTTFALRDAEPVQHIHPATGFHLAVEELAHLPERDDEARRLASAEALRPFDLARGPLLRASLLRLDPREHVLLLTMHHIVSDGWSMDVFVREMAALYAAFAQGRPSPLSGLPVQYADYAVWQRGWLRDEVLEAQLGYWKQQLSGAPALLELPTDKPRPAVRTQRGASLPIHLPLSLSESLTAFCQREGVTPFMALLAVFQLLLSRYSGQDDIVVGSPIAGRTQAETEGLIGFFVNTLVLRSRLEPGTSFRRLLAQVRSTTLSAFDHQHVPFEKLVEELQPQRSLGHSPLFQAMLVLQNAPAATLSLPGLALLPLERDAETAKTDLTLSLTQTPEGLVGTLGYRADLFAPSTIARMAEHLRVLLTAALTSPDSRLGDLDLLTGEERSVLLKDFVTSGAPVSQAPTVPALIALQAALHPERPAVACDGQVITYGELEARAHQLAWHLRSLGVGTDSCVALCLDRSVETVVALLGVWKAGGAYVPLDPAQPALRLQSLVREIAAPVVVTVSRHAAAFAASSAQVIRMDADAGTLARMRTDAPPGDPPPDSLAYVLFTSGSTGRPKGVAVAHAQLATYVHAATERLGLESCASFALVSTFVADLGNTVLFPALCTGGLLHVLTQECASNPVALADYFQRHPVDCMKVVPSHLAALLTAPVPAQVLPRKRLVLGGESTPWALLETVHALAPGCEVHNHYGPTETTVGVLAGRVALPPSQPRPSSVPLGRPLAHSRLYVLDAMGGLAPVSVPGELFVGGAQVTRGYLTRPDLTAERYLPDAFSDMPGARMYRTGDRVRWLADGRIEFLGRADFQVKVRGFRVEPGEVASALREHPSVHEALVLARQDVPGGTRLVAYVVPRDAEVPKPTTESLRAHLLQTLPEYMVPAAFVLLDALPLTPNGKVDRKALPPPDASESLARFVAPRSPLEELLARTFAEVLHLERVGAEDDFFALGGHSLLAVRLMALLRERTGQSLPLSALFQGATVARLAARLEPSSGPQGNAPNVARLNTGDPRRRPLFLVHGGGGGVLSFSRLVRELGNERPIHGLFAPGLEGGVLPPTSMESLARLYVQQVREVQPHGPYRLAGWSMGGRVAYEMARQLQSQGQQVEWLALFDSTAPSGQREPEPPPLARLAAFGRMAGFPLQDVPAQELEKLSAVPDSELVPGMMEVLRQLPAAGGLEPGQMERLFAVHERLGEANRGYVPASPYTGPAELFQAAVHAGDPSRAAEGGWSTWTPGGLTVSQVPGDHFSLLQEPHVATLAERITLRLRALDGSGNGP</sequence>
<dbReference type="InterPro" id="IPR006162">
    <property type="entry name" value="Ppantetheine_attach_site"/>
</dbReference>
<dbReference type="Gene3D" id="2.30.38.10">
    <property type="entry name" value="Luciferase, Domain 3"/>
    <property type="match status" value="6"/>
</dbReference>
<dbReference type="EMBL" id="RAWK01000001">
    <property type="protein sequence ID" value="RKH74771.1"/>
    <property type="molecule type" value="Genomic_DNA"/>
</dbReference>
<dbReference type="PROSITE" id="PS50075">
    <property type="entry name" value="CARRIER"/>
    <property type="match status" value="6"/>
</dbReference>
<dbReference type="FunFam" id="3.40.50.980:FF:000001">
    <property type="entry name" value="Non-ribosomal peptide synthetase"/>
    <property type="match status" value="6"/>
</dbReference>
<dbReference type="InterPro" id="IPR000873">
    <property type="entry name" value="AMP-dep_synth/lig_dom"/>
</dbReference>
<dbReference type="GO" id="GO:0043041">
    <property type="term" value="P:amino acid activation for nonribosomal peptide biosynthetic process"/>
    <property type="evidence" value="ECO:0007669"/>
    <property type="project" value="TreeGrafter"/>
</dbReference>
<dbReference type="PROSITE" id="PS00012">
    <property type="entry name" value="PHOSPHOPANTETHEINE"/>
    <property type="match status" value="5"/>
</dbReference>
<dbReference type="PANTHER" id="PTHR45527:SF1">
    <property type="entry name" value="FATTY ACID SYNTHASE"/>
    <property type="match status" value="1"/>
</dbReference>
<dbReference type="Proteomes" id="UP000267003">
    <property type="component" value="Unassembled WGS sequence"/>
</dbReference>
<dbReference type="FunFam" id="1.10.1200.10:FF:000016">
    <property type="entry name" value="Non-ribosomal peptide synthase"/>
    <property type="match status" value="3"/>
</dbReference>
<dbReference type="Pfam" id="PF13193">
    <property type="entry name" value="AMP-binding_C"/>
    <property type="match status" value="6"/>
</dbReference>
<dbReference type="InterPro" id="IPR001031">
    <property type="entry name" value="Thioesterase"/>
</dbReference>
<dbReference type="InterPro" id="IPR036736">
    <property type="entry name" value="ACP-like_sf"/>
</dbReference>
<dbReference type="Pfam" id="PF00668">
    <property type="entry name" value="Condensation"/>
    <property type="match status" value="6"/>
</dbReference>
<dbReference type="InterPro" id="IPR020802">
    <property type="entry name" value="TesA-like"/>
</dbReference>
<dbReference type="SUPFAM" id="SSF56801">
    <property type="entry name" value="Acetyl-CoA synthetase-like"/>
    <property type="match status" value="7"/>
</dbReference>
<dbReference type="FunFam" id="2.30.38.10:FF:000001">
    <property type="entry name" value="Non-ribosomal peptide synthetase PvdI"/>
    <property type="match status" value="5"/>
</dbReference>
<dbReference type="SUPFAM" id="SSF52777">
    <property type="entry name" value="CoA-dependent acyltransferases"/>
    <property type="match status" value="12"/>
</dbReference>
<feature type="domain" description="Carrier" evidence="7">
    <location>
        <begin position="4794"/>
        <end position="4869"/>
    </location>
</feature>
<dbReference type="GO" id="GO:0005829">
    <property type="term" value="C:cytosol"/>
    <property type="evidence" value="ECO:0007669"/>
    <property type="project" value="TreeGrafter"/>
</dbReference>
<feature type="domain" description="Carrier" evidence="7">
    <location>
        <begin position="3094"/>
        <end position="3169"/>
    </location>
</feature>
<feature type="domain" description="Carrier" evidence="7">
    <location>
        <begin position="987"/>
        <end position="1062"/>
    </location>
</feature>
<dbReference type="NCBIfam" id="NF004282">
    <property type="entry name" value="PRK05691.1"/>
    <property type="match status" value="7"/>
</dbReference>
<dbReference type="Gene3D" id="3.30.559.10">
    <property type="entry name" value="Chloramphenicol acetyltransferase-like domain"/>
    <property type="match status" value="6"/>
</dbReference>
<dbReference type="Gene3D" id="3.40.50.980">
    <property type="match status" value="12"/>
</dbReference>
<dbReference type="Gene3D" id="1.10.1200.10">
    <property type="entry name" value="ACP-like"/>
    <property type="match status" value="5"/>
</dbReference>
<feature type="domain" description="Carrier" evidence="7">
    <location>
        <begin position="4144"/>
        <end position="4219"/>
    </location>
</feature>
<dbReference type="SMART" id="SM00824">
    <property type="entry name" value="PKS_TE"/>
    <property type="match status" value="1"/>
</dbReference>
<dbReference type="FunFam" id="3.30.300.30:FF:000010">
    <property type="entry name" value="Enterobactin synthetase component F"/>
    <property type="match status" value="6"/>
</dbReference>
<accession>A0A3A8R406</accession>
<dbReference type="PROSITE" id="PS00455">
    <property type="entry name" value="AMP_BINDING"/>
    <property type="match status" value="6"/>
</dbReference>
<keyword evidence="3" id="KW-0596">Phosphopantetheine</keyword>
<evidence type="ECO:0000259" key="7">
    <source>
        <dbReference type="PROSITE" id="PS50075"/>
    </source>
</evidence>
<dbReference type="InterPro" id="IPR029058">
    <property type="entry name" value="AB_hydrolase_fold"/>
</dbReference>
<keyword evidence="9" id="KW-1185">Reference proteome</keyword>
<reference evidence="9" key="1">
    <citation type="submission" date="2018-09" db="EMBL/GenBank/DDBJ databases">
        <authorList>
            <person name="Livingstone P.G."/>
            <person name="Whitworth D.E."/>
        </authorList>
    </citation>
    <scope>NUCLEOTIDE SEQUENCE [LARGE SCALE GENOMIC DNA]</scope>
    <source>
        <strain evidence="9">AB050A</strain>
    </source>
</reference>
<dbReference type="Gene3D" id="3.30.300.30">
    <property type="match status" value="6"/>
</dbReference>
<dbReference type="InterPro" id="IPR025110">
    <property type="entry name" value="AMP-bd_C"/>
</dbReference>
<dbReference type="InterPro" id="IPR042099">
    <property type="entry name" value="ANL_N_sf"/>
</dbReference>
<organism evidence="8 9">
    <name type="scientific">Corallococcus aberystwythensis</name>
    <dbReference type="NCBI Taxonomy" id="2316722"/>
    <lineage>
        <taxon>Bacteria</taxon>
        <taxon>Pseudomonadati</taxon>
        <taxon>Myxococcota</taxon>
        <taxon>Myxococcia</taxon>
        <taxon>Myxococcales</taxon>
        <taxon>Cystobacterineae</taxon>
        <taxon>Myxococcaceae</taxon>
        <taxon>Corallococcus</taxon>
    </lineage>
</organism>
<keyword evidence="5" id="KW-0436">Ligase</keyword>
<dbReference type="SMART" id="SM00823">
    <property type="entry name" value="PKS_PP"/>
    <property type="match status" value="6"/>
</dbReference>
<evidence type="ECO:0000313" key="9">
    <source>
        <dbReference type="Proteomes" id="UP000267003"/>
    </source>
</evidence>
<protein>
    <submittedName>
        <fullName evidence="8">Amino acid adenylation domain-containing protein</fullName>
    </submittedName>
</protein>
<dbReference type="InterPro" id="IPR045851">
    <property type="entry name" value="AMP-bd_C_sf"/>
</dbReference>
<dbReference type="InterPro" id="IPR020845">
    <property type="entry name" value="AMP-binding_CS"/>
</dbReference>
<dbReference type="Gene3D" id="3.40.50.12780">
    <property type="entry name" value="N-terminal domain of ligase-like"/>
    <property type="match status" value="1"/>
</dbReference>
<dbReference type="GO" id="GO:0044550">
    <property type="term" value="P:secondary metabolite biosynthetic process"/>
    <property type="evidence" value="ECO:0007669"/>
    <property type="project" value="UniProtKB-ARBA"/>
</dbReference>
<dbReference type="Pfam" id="PF00501">
    <property type="entry name" value="AMP-binding"/>
    <property type="match status" value="6"/>
</dbReference>
<evidence type="ECO:0000256" key="6">
    <source>
        <dbReference type="SAM" id="MobiDB-lite"/>
    </source>
</evidence>
<keyword evidence="4" id="KW-0597">Phosphoprotein</keyword>
<evidence type="ECO:0000313" key="8">
    <source>
        <dbReference type="EMBL" id="RKH74771.1"/>
    </source>
</evidence>
<evidence type="ECO:0000256" key="3">
    <source>
        <dbReference type="ARBA" id="ARBA00022450"/>
    </source>
</evidence>
<dbReference type="GO" id="GO:0031177">
    <property type="term" value="F:phosphopantetheine binding"/>
    <property type="evidence" value="ECO:0007669"/>
    <property type="project" value="InterPro"/>
</dbReference>
<dbReference type="NCBIfam" id="TIGR01733">
    <property type="entry name" value="AA-adenyl-dom"/>
    <property type="match status" value="6"/>
</dbReference>
<dbReference type="GO" id="GO:0072330">
    <property type="term" value="P:monocarboxylic acid biosynthetic process"/>
    <property type="evidence" value="ECO:0007669"/>
    <property type="project" value="UniProtKB-ARBA"/>
</dbReference>
<dbReference type="InterPro" id="IPR009081">
    <property type="entry name" value="PP-bd_ACP"/>
</dbReference>
<dbReference type="FunFam" id="3.30.559.30:FF:000001">
    <property type="entry name" value="Non-ribosomal peptide synthetase"/>
    <property type="match status" value="1"/>
</dbReference>
<dbReference type="InterPro" id="IPR020806">
    <property type="entry name" value="PKS_PP-bd"/>
</dbReference>
<proteinExistence type="inferred from homology"/>
<dbReference type="FunFam" id="3.30.559.10:FF:000012">
    <property type="entry name" value="Non-ribosomal peptide synthetase"/>
    <property type="match status" value="5"/>
</dbReference>
<comment type="cofactor">
    <cofactor evidence="1">
        <name>pantetheine 4'-phosphate</name>
        <dbReference type="ChEBI" id="CHEBI:47942"/>
    </cofactor>
</comment>
<name>A0A3A8R406_9BACT</name>
<dbReference type="FunFam" id="3.40.50.12780:FF:000012">
    <property type="entry name" value="Non-ribosomal peptide synthetase"/>
    <property type="match status" value="5"/>
</dbReference>
<dbReference type="InterPro" id="IPR010071">
    <property type="entry name" value="AA_adenyl_dom"/>
</dbReference>
<feature type="region of interest" description="Disordered" evidence="6">
    <location>
        <begin position="4775"/>
        <end position="4799"/>
    </location>
</feature>
<dbReference type="CDD" id="cd19531">
    <property type="entry name" value="LCL_NRPS-like"/>
    <property type="match status" value="6"/>
</dbReference>
<dbReference type="CDD" id="cd17646">
    <property type="entry name" value="A_NRPS_AB3403-like"/>
    <property type="match status" value="1"/>
</dbReference>
<evidence type="ECO:0000256" key="1">
    <source>
        <dbReference type="ARBA" id="ARBA00001957"/>
    </source>
</evidence>
<dbReference type="CDD" id="cd05930">
    <property type="entry name" value="A_NRPS"/>
    <property type="match status" value="5"/>
</dbReference>
<feature type="domain" description="Carrier" evidence="7">
    <location>
        <begin position="2039"/>
        <end position="2114"/>
    </location>
</feature>
<dbReference type="Gene3D" id="3.40.50.1820">
    <property type="entry name" value="alpha/beta hydrolase"/>
    <property type="match status" value="2"/>
</dbReference>
<gene>
    <name evidence="8" type="ORF">D7W81_00135</name>
</gene>
<evidence type="ECO:0000256" key="5">
    <source>
        <dbReference type="ARBA" id="ARBA00022598"/>
    </source>
</evidence>
<dbReference type="InterPro" id="IPR023213">
    <property type="entry name" value="CAT-like_dom_sf"/>
</dbReference>
<evidence type="ECO:0000256" key="4">
    <source>
        <dbReference type="ARBA" id="ARBA00022553"/>
    </source>
</evidence>
<dbReference type="Pfam" id="PF00550">
    <property type="entry name" value="PP-binding"/>
    <property type="match status" value="6"/>
</dbReference>
<feature type="domain" description="Carrier" evidence="7">
    <location>
        <begin position="6382"/>
        <end position="6457"/>
    </location>
</feature>
<dbReference type="FunFam" id="3.40.50.980:FF:000002">
    <property type="entry name" value="Enterobactin synthetase component F"/>
    <property type="match status" value="1"/>
</dbReference>
<comment type="similarity">
    <text evidence="2">Belongs to the ATP-dependent AMP-binding enzyme family.</text>
</comment>
<comment type="caution">
    <text evidence="8">The sequence shown here is derived from an EMBL/GenBank/DDBJ whole genome shotgun (WGS) entry which is preliminary data.</text>
</comment>
<evidence type="ECO:0000256" key="2">
    <source>
        <dbReference type="ARBA" id="ARBA00006432"/>
    </source>
</evidence>
<dbReference type="SUPFAM" id="SSF47336">
    <property type="entry name" value="ACP-like"/>
    <property type="match status" value="6"/>
</dbReference>